<evidence type="ECO:0008006" key="4">
    <source>
        <dbReference type="Google" id="ProtNLM"/>
    </source>
</evidence>
<reference evidence="2 3" key="1">
    <citation type="journal article" date="2016" name="Nat. Commun.">
        <title>Thousands of microbial genomes shed light on interconnected biogeochemical processes in an aquifer system.</title>
        <authorList>
            <person name="Anantharaman K."/>
            <person name="Brown C.T."/>
            <person name="Hug L.A."/>
            <person name="Sharon I."/>
            <person name="Castelle C.J."/>
            <person name="Probst A.J."/>
            <person name="Thomas B.C."/>
            <person name="Singh A."/>
            <person name="Wilkins M.J."/>
            <person name="Karaoz U."/>
            <person name="Brodie E.L."/>
            <person name="Williams K.H."/>
            <person name="Hubbard S.S."/>
            <person name="Banfield J.F."/>
        </authorList>
    </citation>
    <scope>NUCLEOTIDE SEQUENCE [LARGE SCALE GENOMIC DNA]</scope>
</reference>
<dbReference type="SUPFAM" id="SSF54523">
    <property type="entry name" value="Pili subunits"/>
    <property type="match status" value="1"/>
</dbReference>
<dbReference type="InterPro" id="IPR012902">
    <property type="entry name" value="N_methyl_site"/>
</dbReference>
<proteinExistence type="predicted"/>
<dbReference type="InterPro" id="IPR045584">
    <property type="entry name" value="Pilin-like"/>
</dbReference>
<evidence type="ECO:0000313" key="3">
    <source>
        <dbReference type="Proteomes" id="UP000178684"/>
    </source>
</evidence>
<evidence type="ECO:0000256" key="1">
    <source>
        <dbReference type="SAM" id="Phobius"/>
    </source>
</evidence>
<gene>
    <name evidence="2" type="ORF">A3B18_00540</name>
</gene>
<keyword evidence="1" id="KW-1133">Transmembrane helix</keyword>
<dbReference type="PROSITE" id="PS00409">
    <property type="entry name" value="PROKAR_NTER_METHYL"/>
    <property type="match status" value="1"/>
</dbReference>
<accession>A0A1F5X5G9</accession>
<comment type="caution">
    <text evidence="2">The sequence shown here is derived from an EMBL/GenBank/DDBJ whole genome shotgun (WGS) entry which is preliminary data.</text>
</comment>
<feature type="transmembrane region" description="Helical" evidence="1">
    <location>
        <begin position="6"/>
        <end position="27"/>
    </location>
</feature>
<keyword evidence="1" id="KW-0472">Membrane</keyword>
<dbReference type="Gene3D" id="3.30.700.10">
    <property type="entry name" value="Glycoprotein, Type 4 Pilin"/>
    <property type="match status" value="1"/>
</dbReference>
<dbReference type="Proteomes" id="UP000178684">
    <property type="component" value="Unassembled WGS sequence"/>
</dbReference>
<name>A0A1F5X5G9_9BACT</name>
<evidence type="ECO:0000313" key="2">
    <source>
        <dbReference type="EMBL" id="OGF83185.1"/>
    </source>
</evidence>
<protein>
    <recommendedName>
        <fullName evidence="4">General secretion pathway GspH domain-containing protein</fullName>
    </recommendedName>
</protein>
<dbReference type="EMBL" id="MFIE01000005">
    <property type="protein sequence ID" value="OGF83185.1"/>
    <property type="molecule type" value="Genomic_DNA"/>
</dbReference>
<keyword evidence="1" id="KW-0812">Transmembrane</keyword>
<dbReference type="AlphaFoldDB" id="A0A1F5X5G9"/>
<sequence length="197" mass="21570">MKGFTLLEGLITIIILGIITGTILGNYNDFAAALSLRRNAQQIALTIREAQASAFAVRGFDHDRNTSTAPVFNSWGIHFDKTVPGSYSIFVDLDGDKLYDAPSPGLAGELVQTVKISNNVTISELCKGLRSSEPDNCDLDRMTIVYQRPNPDTTLKAWDDAAGTFYQNVPDFEIRIKSPDGNERTVAVWLSGQISGR</sequence>
<organism evidence="2 3">
    <name type="scientific">Candidatus Giovannonibacteria bacterium RIFCSPLOWO2_01_FULL_46_13</name>
    <dbReference type="NCBI Taxonomy" id="1798352"/>
    <lineage>
        <taxon>Bacteria</taxon>
        <taxon>Candidatus Giovannoniibacteriota</taxon>
    </lineage>
</organism>